<dbReference type="EMBL" id="CAACVG010015776">
    <property type="protein sequence ID" value="VEN64814.1"/>
    <property type="molecule type" value="Genomic_DNA"/>
</dbReference>
<dbReference type="SMART" id="SM00181">
    <property type="entry name" value="EGF"/>
    <property type="match status" value="1"/>
</dbReference>
<evidence type="ECO:0000259" key="2">
    <source>
        <dbReference type="PROSITE" id="PS50026"/>
    </source>
</evidence>
<dbReference type="Pfam" id="PF00008">
    <property type="entry name" value="EGF"/>
    <property type="match status" value="1"/>
</dbReference>
<dbReference type="PROSITE" id="PS50026">
    <property type="entry name" value="EGF_3"/>
    <property type="match status" value="1"/>
</dbReference>
<evidence type="ECO:0000313" key="3">
    <source>
        <dbReference type="EMBL" id="VEN64814.1"/>
    </source>
</evidence>
<gene>
    <name evidence="3" type="ORF">CALMAC_LOCUS21255</name>
</gene>
<evidence type="ECO:0000313" key="4">
    <source>
        <dbReference type="Proteomes" id="UP000410492"/>
    </source>
</evidence>
<dbReference type="Gene3D" id="2.10.25.10">
    <property type="entry name" value="Laminin"/>
    <property type="match status" value="1"/>
</dbReference>
<keyword evidence="1" id="KW-1015">Disulfide bond</keyword>
<keyword evidence="1" id="KW-0245">EGF-like domain</keyword>
<dbReference type="Proteomes" id="UP000410492">
    <property type="component" value="Unassembled WGS sequence"/>
</dbReference>
<evidence type="ECO:0000256" key="1">
    <source>
        <dbReference type="PROSITE-ProRule" id="PRU00076"/>
    </source>
</evidence>
<proteinExistence type="predicted"/>
<protein>
    <recommendedName>
        <fullName evidence="2">EGF-like domain-containing protein</fullName>
    </recommendedName>
</protein>
<dbReference type="AlphaFoldDB" id="A0A653DXA1"/>
<keyword evidence="4" id="KW-1185">Reference proteome</keyword>
<feature type="disulfide bond" evidence="1">
    <location>
        <begin position="138"/>
        <end position="155"/>
    </location>
</feature>
<dbReference type="InterPro" id="IPR000742">
    <property type="entry name" value="EGF"/>
</dbReference>
<comment type="caution">
    <text evidence="1">Lacks conserved residue(s) required for the propagation of feature annotation.</text>
</comment>
<feature type="non-terminal residue" evidence="3">
    <location>
        <position position="1"/>
    </location>
</feature>
<sequence length="190" mass="21831">SDKQRYRRDRMLVLNMRSVFEWDTERPTTPLIKNKGHASFYLSFNQRPDRECIVWMLFLRRRDHLGCWPLVFHSSIAISIEICRACDTGQTKQGCLIRNLVCSCGFGCASDYRYDTYQECLSALRGKKRDICKTNNPCMHNSTCIQISQQPGYKCRCEGTGFFGLRCSRACPVPGVGKVGTIFPYECIVI</sequence>
<feature type="domain" description="EGF-like" evidence="2">
    <location>
        <begin position="128"/>
        <end position="168"/>
    </location>
</feature>
<organism evidence="3 4">
    <name type="scientific">Callosobruchus maculatus</name>
    <name type="common">Southern cowpea weevil</name>
    <name type="synonym">Pulse bruchid</name>
    <dbReference type="NCBI Taxonomy" id="64391"/>
    <lineage>
        <taxon>Eukaryota</taxon>
        <taxon>Metazoa</taxon>
        <taxon>Ecdysozoa</taxon>
        <taxon>Arthropoda</taxon>
        <taxon>Hexapoda</taxon>
        <taxon>Insecta</taxon>
        <taxon>Pterygota</taxon>
        <taxon>Neoptera</taxon>
        <taxon>Endopterygota</taxon>
        <taxon>Coleoptera</taxon>
        <taxon>Polyphaga</taxon>
        <taxon>Cucujiformia</taxon>
        <taxon>Chrysomeloidea</taxon>
        <taxon>Chrysomelidae</taxon>
        <taxon>Bruchinae</taxon>
        <taxon>Bruchini</taxon>
        <taxon>Callosobruchus</taxon>
    </lineage>
</organism>
<name>A0A653DXA1_CALMS</name>
<dbReference type="OrthoDB" id="10046852at2759"/>
<accession>A0A653DXA1</accession>
<reference evidence="3 4" key="1">
    <citation type="submission" date="2019-01" db="EMBL/GenBank/DDBJ databases">
        <authorList>
            <person name="Sayadi A."/>
        </authorList>
    </citation>
    <scope>NUCLEOTIDE SEQUENCE [LARGE SCALE GENOMIC DNA]</scope>
</reference>